<dbReference type="InterPro" id="IPR028098">
    <property type="entry name" value="Glyco_trans_4-like_N"/>
</dbReference>
<name>A0A323VDN7_9ACTN</name>
<keyword evidence="2 4" id="KW-0808">Transferase</keyword>
<dbReference type="InterPro" id="IPR050194">
    <property type="entry name" value="Glycosyltransferase_grp1"/>
</dbReference>
<dbReference type="SUPFAM" id="SSF53756">
    <property type="entry name" value="UDP-Glycosyltransferase/glycogen phosphorylase"/>
    <property type="match status" value="1"/>
</dbReference>
<dbReference type="Pfam" id="PF13692">
    <property type="entry name" value="Glyco_trans_1_4"/>
    <property type="match status" value="1"/>
</dbReference>
<comment type="caution">
    <text evidence="4">The sequence shown here is derived from an EMBL/GenBank/DDBJ whole genome shotgun (WGS) entry which is preliminary data.</text>
</comment>
<proteinExistence type="predicted"/>
<dbReference type="Proteomes" id="UP000247602">
    <property type="component" value="Unassembled WGS sequence"/>
</dbReference>
<gene>
    <name evidence="4" type="ORF">DMO24_02420</name>
</gene>
<evidence type="ECO:0000256" key="1">
    <source>
        <dbReference type="ARBA" id="ARBA00022676"/>
    </source>
</evidence>
<reference evidence="4 5" key="1">
    <citation type="submission" date="2018-06" db="EMBL/GenBank/DDBJ databases">
        <title>Draft genome sequence of Modestobacter versicolor CP153-2.</title>
        <authorList>
            <person name="Gundlapally S.R."/>
        </authorList>
    </citation>
    <scope>NUCLEOTIDE SEQUENCE [LARGE SCALE GENOMIC DNA]</scope>
    <source>
        <strain evidence="4 5">CP153-2</strain>
    </source>
</reference>
<dbReference type="PANTHER" id="PTHR45947:SF3">
    <property type="entry name" value="SULFOQUINOVOSYL TRANSFERASE SQD2"/>
    <property type="match status" value="1"/>
</dbReference>
<evidence type="ECO:0000256" key="2">
    <source>
        <dbReference type="ARBA" id="ARBA00022679"/>
    </source>
</evidence>
<dbReference type="PANTHER" id="PTHR45947">
    <property type="entry name" value="SULFOQUINOVOSYL TRANSFERASE SQD2"/>
    <property type="match status" value="1"/>
</dbReference>
<organism evidence="4 5">
    <name type="scientific">Modestobacter versicolor</name>
    <dbReference type="NCBI Taxonomy" id="429133"/>
    <lineage>
        <taxon>Bacteria</taxon>
        <taxon>Bacillati</taxon>
        <taxon>Actinomycetota</taxon>
        <taxon>Actinomycetes</taxon>
        <taxon>Geodermatophilales</taxon>
        <taxon>Geodermatophilaceae</taxon>
        <taxon>Modestobacter</taxon>
    </lineage>
</organism>
<dbReference type="Pfam" id="PF13439">
    <property type="entry name" value="Glyco_transf_4"/>
    <property type="match status" value="1"/>
</dbReference>
<dbReference type="GO" id="GO:1901137">
    <property type="term" value="P:carbohydrate derivative biosynthetic process"/>
    <property type="evidence" value="ECO:0007669"/>
    <property type="project" value="UniProtKB-ARBA"/>
</dbReference>
<evidence type="ECO:0000313" key="5">
    <source>
        <dbReference type="Proteomes" id="UP000247602"/>
    </source>
</evidence>
<keyword evidence="5" id="KW-1185">Reference proteome</keyword>
<dbReference type="AlphaFoldDB" id="A0A323VDN7"/>
<dbReference type="CDD" id="cd03811">
    <property type="entry name" value="GT4_GT28_WabH-like"/>
    <property type="match status" value="1"/>
</dbReference>
<dbReference type="EMBL" id="QKNV01000015">
    <property type="protein sequence ID" value="PZA22964.1"/>
    <property type="molecule type" value="Genomic_DNA"/>
</dbReference>
<protein>
    <submittedName>
        <fullName evidence="4">Glycosyltransferase</fullName>
    </submittedName>
</protein>
<dbReference type="Gene3D" id="3.40.50.2000">
    <property type="entry name" value="Glycogen Phosphorylase B"/>
    <property type="match status" value="2"/>
</dbReference>
<evidence type="ECO:0000259" key="3">
    <source>
        <dbReference type="Pfam" id="PF13439"/>
    </source>
</evidence>
<keyword evidence="1" id="KW-0328">Glycosyltransferase</keyword>
<evidence type="ECO:0000313" key="4">
    <source>
        <dbReference type="EMBL" id="PZA22964.1"/>
    </source>
</evidence>
<dbReference type="GO" id="GO:0016758">
    <property type="term" value="F:hexosyltransferase activity"/>
    <property type="evidence" value="ECO:0007669"/>
    <property type="project" value="TreeGrafter"/>
</dbReference>
<dbReference type="OrthoDB" id="8555507at2"/>
<feature type="domain" description="Glycosyltransferase subfamily 4-like N-terminal" evidence="3">
    <location>
        <begin position="58"/>
        <end position="191"/>
    </location>
</feature>
<sequence length="398" mass="41332">MSPVAKAVRFPVRRRYAPVSPISGTAESAGPGPVPRRAVPASELHVLHLLPHVQEIGNGIVDVTVDLAIAQAAAGCTVTVASAGGEYVDLLTQHSVTCVPLTLRPGSVPAARRLVRQLRPSVVHTHTLKGLAVARLARPGVPVLNSAHRDLGRWSPGLRMADRVIAVSEGIAGILSSSVDPRRIGVVRNGVLGGPRRRPLLDLPPADLAHPAVVYVGGMYEHKGVAVLLRAFARLVSEHPELPATLHLVGDGPDRPALEGLAAELGLAGRAEWAGFRRDAYAYMRSADVFVLPSLSETFGLVLAEAREAGAAIVGAATGGIPEVLEGGAAGVLVPPGDDAELAAALHRVLTTPGEQARLRAAAASGLDWLTVERMSADVLGEYDALLSAGARSGRAAR</sequence>
<accession>A0A323VDN7</accession>